<keyword evidence="3" id="KW-1133">Transmembrane helix</keyword>
<dbReference type="InterPro" id="IPR026891">
    <property type="entry name" value="Fn3-like"/>
</dbReference>
<accession>A0ABV1IE07</accession>
<dbReference type="PANTHER" id="PTHR42715">
    <property type="entry name" value="BETA-GLUCOSIDASE"/>
    <property type="match status" value="1"/>
</dbReference>
<dbReference type="Pfam" id="PF01915">
    <property type="entry name" value="Glyco_hydro_3_C"/>
    <property type="match status" value="1"/>
</dbReference>
<dbReference type="PRINTS" id="PR00133">
    <property type="entry name" value="GLHYDRLASE3"/>
</dbReference>
<dbReference type="InterPro" id="IPR050288">
    <property type="entry name" value="Cellulose_deg_GH3"/>
</dbReference>
<dbReference type="InterPro" id="IPR001764">
    <property type="entry name" value="Glyco_hydro_3_N"/>
</dbReference>
<sequence length="833" mass="88965">MKHEDIIGKLSLEEKCALLQGGTTFGSWGIDRAGIPAIEFSDGPNGVRHQAGAADHLGLNGSEPATCFPTAVTVANSWDPELGERIGAAMGQEAASQGVDVLLGPGLCIKRNPLCGRNFEYFSEEPYLAGKMAASYVRGIQSNGIAACPKHFAVNSQETRRQASDSILDERTLREIYLTAFEIVVREAQPKTIMSSYNLINGTYANENAHLLDDILRKEWGFGGSVVTDWGGSNDHAAGVAAGSTFEMPAPGLGSVRELLDAVAAGTLSEKDIDTRVDEVIDLVLSVHPATLAAPKTFDQDAHHELAREAAAEGAVLLKNEPVAGGAPLLPLAESTKVALIGDFAQTPRYQGAGSSAVNSTKVDSLLDMVGETDLTLVGYEPGFERHGGQNASKRTAALELARHADVVLLALALDEIAESEGADRLNMKLNENQVELAHAVAQVNPNVVVLLSAGSCVETDWADDARSILYCALGGQAGAGAALDIVCGKVNPSGKLTETWPLRLEDVPSSASFPSDEKRAEYREGLYVGYRYFQTAKKPVAYPFGYGLSYTTFAYGNLEASEWDATFTVTNTGTVAGTEVVQLYVSKPDHQVFRPEQELKGFARVTLEPGQSKVVTIELGDKAFRYFNDKTGNWEVEGGTWELRVASSSDDVRLTAQVEVAGTDAPNPYEGRDVSCYEDASVAAVSDASFEALLGHPVPAEDSVIGRNMCFRDLNHGRSLIFWIVWAVLRALKTGADKSGKPNLNVLFIWNMPLRALAKMTGGMVDMGLVDALVREVRGFGWGGVVLLAAAIALGWGVGAGIGLWALWILAPILYAFVMNLVKNSGVAKKLA</sequence>
<dbReference type="RefSeq" id="WP_349181530.1">
    <property type="nucleotide sequence ID" value="NZ_JBBNGS010000003.1"/>
</dbReference>
<dbReference type="Gene3D" id="3.40.50.1700">
    <property type="entry name" value="Glycoside hydrolase family 3 C-terminal domain"/>
    <property type="match status" value="2"/>
</dbReference>
<feature type="domain" description="Fibronectin type III-like" evidence="4">
    <location>
        <begin position="580"/>
        <end position="650"/>
    </location>
</feature>
<dbReference type="SUPFAM" id="SSF51445">
    <property type="entry name" value="(Trans)glycosidases"/>
    <property type="match status" value="1"/>
</dbReference>
<evidence type="ECO:0000259" key="4">
    <source>
        <dbReference type="SMART" id="SM01217"/>
    </source>
</evidence>
<dbReference type="GO" id="GO:0016787">
    <property type="term" value="F:hydrolase activity"/>
    <property type="evidence" value="ECO:0007669"/>
    <property type="project" value="UniProtKB-KW"/>
</dbReference>
<evidence type="ECO:0000256" key="1">
    <source>
        <dbReference type="ARBA" id="ARBA00005336"/>
    </source>
</evidence>
<dbReference type="InterPro" id="IPR036881">
    <property type="entry name" value="Glyco_hydro_3_C_sf"/>
</dbReference>
<feature type="transmembrane region" description="Helical" evidence="3">
    <location>
        <begin position="803"/>
        <end position="823"/>
    </location>
</feature>
<comment type="caution">
    <text evidence="5">The sequence shown here is derived from an EMBL/GenBank/DDBJ whole genome shotgun (WGS) entry which is preliminary data.</text>
</comment>
<dbReference type="Pfam" id="PF14310">
    <property type="entry name" value="Fn3-like"/>
    <property type="match status" value="1"/>
</dbReference>
<dbReference type="Gene3D" id="3.20.20.300">
    <property type="entry name" value="Glycoside hydrolase, family 3, N-terminal domain"/>
    <property type="match status" value="2"/>
</dbReference>
<dbReference type="InterPro" id="IPR013783">
    <property type="entry name" value="Ig-like_fold"/>
</dbReference>
<evidence type="ECO:0000256" key="2">
    <source>
        <dbReference type="ARBA" id="ARBA00022801"/>
    </source>
</evidence>
<dbReference type="InterPro" id="IPR017853">
    <property type="entry name" value="GH"/>
</dbReference>
<reference evidence="5 6" key="1">
    <citation type="submission" date="2024-04" db="EMBL/GenBank/DDBJ databases">
        <title>Human intestinal bacterial collection.</title>
        <authorList>
            <person name="Pauvert C."/>
            <person name="Hitch T.C.A."/>
            <person name="Clavel T."/>
        </authorList>
    </citation>
    <scope>NUCLEOTIDE SEQUENCE [LARGE SCALE GENOMIC DNA]</scope>
    <source>
        <strain evidence="5 6">CLA-AA-H197</strain>
    </source>
</reference>
<dbReference type="Gene3D" id="2.60.40.10">
    <property type="entry name" value="Immunoglobulins"/>
    <property type="match status" value="1"/>
</dbReference>
<dbReference type="SUPFAM" id="SSF52279">
    <property type="entry name" value="Beta-D-glucan exohydrolase, C-terminal domain"/>
    <property type="match status" value="1"/>
</dbReference>
<dbReference type="Proteomes" id="UP001478817">
    <property type="component" value="Unassembled WGS sequence"/>
</dbReference>
<keyword evidence="3" id="KW-0472">Membrane</keyword>
<protein>
    <submittedName>
        <fullName evidence="5">Glycoside hydrolase family 3 C-terminal domain-containing protein</fullName>
    </submittedName>
</protein>
<gene>
    <name evidence="5" type="ORF">AAAT05_01995</name>
</gene>
<organism evidence="5 6">
    <name type="scientific">Paratractidigestivibacter faecalis</name>
    <dbReference type="NCBI Taxonomy" id="2292441"/>
    <lineage>
        <taxon>Bacteria</taxon>
        <taxon>Bacillati</taxon>
        <taxon>Actinomycetota</taxon>
        <taxon>Coriobacteriia</taxon>
        <taxon>Coriobacteriales</taxon>
        <taxon>Atopobiaceae</taxon>
        <taxon>Paratractidigestivibacter</taxon>
    </lineage>
</organism>
<dbReference type="InterPro" id="IPR036962">
    <property type="entry name" value="Glyco_hydro_3_N_sf"/>
</dbReference>
<keyword evidence="6" id="KW-1185">Reference proteome</keyword>
<dbReference type="InterPro" id="IPR002772">
    <property type="entry name" value="Glyco_hydro_3_C"/>
</dbReference>
<comment type="similarity">
    <text evidence="1">Belongs to the glycosyl hydrolase 3 family.</text>
</comment>
<keyword evidence="2 5" id="KW-0378">Hydrolase</keyword>
<evidence type="ECO:0000313" key="6">
    <source>
        <dbReference type="Proteomes" id="UP001478817"/>
    </source>
</evidence>
<keyword evidence="3" id="KW-0812">Transmembrane</keyword>
<dbReference type="Pfam" id="PF00933">
    <property type="entry name" value="Glyco_hydro_3"/>
    <property type="match status" value="1"/>
</dbReference>
<name>A0ABV1IE07_9ACTN</name>
<dbReference type="EMBL" id="JBBNGS010000003">
    <property type="protein sequence ID" value="MEQ2637125.1"/>
    <property type="molecule type" value="Genomic_DNA"/>
</dbReference>
<evidence type="ECO:0000313" key="5">
    <source>
        <dbReference type="EMBL" id="MEQ2637125.1"/>
    </source>
</evidence>
<proteinExistence type="inferred from homology"/>
<dbReference type="SMART" id="SM01217">
    <property type="entry name" value="Fn3_like"/>
    <property type="match status" value="1"/>
</dbReference>
<dbReference type="PANTHER" id="PTHR42715:SF10">
    <property type="entry name" value="BETA-GLUCOSIDASE"/>
    <property type="match status" value="1"/>
</dbReference>
<evidence type="ECO:0000256" key="3">
    <source>
        <dbReference type="SAM" id="Phobius"/>
    </source>
</evidence>